<comment type="caution">
    <text evidence="4">The sequence shown here is derived from an EMBL/GenBank/DDBJ whole genome shotgun (WGS) entry which is preliminary data.</text>
</comment>
<dbReference type="PANTHER" id="PTHR43780:SF2">
    <property type="entry name" value="1-AMINOCYCLOPROPANE-1-CARBOXYLATE DEAMINASE-RELATED"/>
    <property type="match status" value="1"/>
</dbReference>
<dbReference type="Gene3D" id="3.40.50.1100">
    <property type="match status" value="2"/>
</dbReference>
<dbReference type="PANTHER" id="PTHR43780">
    <property type="entry name" value="1-AMINOCYCLOPROPANE-1-CARBOXYLATE DEAMINASE-RELATED"/>
    <property type="match status" value="1"/>
</dbReference>
<evidence type="ECO:0000256" key="2">
    <source>
        <dbReference type="ARBA" id="ARBA00008639"/>
    </source>
</evidence>
<evidence type="ECO:0000313" key="5">
    <source>
        <dbReference type="Proteomes" id="UP001238540"/>
    </source>
</evidence>
<name>A0ABT8BUA0_9VIBR</name>
<dbReference type="InterPro" id="IPR036052">
    <property type="entry name" value="TrpB-like_PALP_sf"/>
</dbReference>
<sequence>MKLCNTPVTQHQFEGIPFYLKRDDQLHPHFSGNKARKFMSCLEGDFPSITTLISHGSPQANSLYSLAALAALKGWSLEYYVERIPAWLKDKPIGNYRGALELGAQVIPVAHHQQHPSAFIRQIRQPDSRCLVIPEGGHSSDAEKGLEQLANELLSWTRKDPHRKWVVALPSGTGTTAFYLHRFLKPHGMEILTCACVGGKPYLIEQFKQLGATDFPTILEPESKHHFGKLYQQDYEIWRELLSQTGVEFDLLYDPLMWHCLKVWSKQHADKTLVYIHQGGLLGNQSMLPRYQRKYGSMPAPLESNHGGTHLTRVKNPSPC</sequence>
<dbReference type="SUPFAM" id="SSF53686">
    <property type="entry name" value="Tryptophan synthase beta subunit-like PLP-dependent enzymes"/>
    <property type="match status" value="1"/>
</dbReference>
<dbReference type="InterPro" id="IPR027278">
    <property type="entry name" value="ACCD_DCysDesulf"/>
</dbReference>
<reference evidence="5" key="1">
    <citation type="journal article" date="2019" name="Int. J. Syst. Evol. Microbiol.">
        <title>The Global Catalogue of Microorganisms (GCM) 10K type strain sequencing project: providing services to taxonomists for standard genome sequencing and annotation.</title>
        <authorList>
            <consortium name="The Broad Institute Genomics Platform"/>
            <consortium name="The Broad Institute Genome Sequencing Center for Infectious Disease"/>
            <person name="Wu L."/>
            <person name="Ma J."/>
        </authorList>
    </citation>
    <scope>NUCLEOTIDE SEQUENCE [LARGE SCALE GENOMIC DNA]</scope>
    <source>
        <strain evidence="5">CECT 7398</strain>
    </source>
</reference>
<comment type="similarity">
    <text evidence="2">Belongs to the ACC deaminase/D-cysteine desulfhydrase family.</text>
</comment>
<evidence type="ECO:0000256" key="1">
    <source>
        <dbReference type="ARBA" id="ARBA00001933"/>
    </source>
</evidence>
<comment type="cofactor">
    <cofactor evidence="1">
        <name>pyridoxal 5'-phosphate</name>
        <dbReference type="ChEBI" id="CHEBI:597326"/>
    </cofactor>
</comment>
<organism evidence="4 5">
    <name type="scientific">Vibrio ostreicida</name>
    <dbReference type="NCBI Taxonomy" id="526588"/>
    <lineage>
        <taxon>Bacteria</taxon>
        <taxon>Pseudomonadati</taxon>
        <taxon>Pseudomonadota</taxon>
        <taxon>Gammaproteobacteria</taxon>
        <taxon>Vibrionales</taxon>
        <taxon>Vibrionaceae</taxon>
        <taxon>Vibrio</taxon>
    </lineage>
</organism>
<dbReference type="Proteomes" id="UP001238540">
    <property type="component" value="Unassembled WGS sequence"/>
</dbReference>
<keyword evidence="5" id="KW-1185">Reference proteome</keyword>
<gene>
    <name evidence="4" type="ORF">QWZ16_08055</name>
</gene>
<protein>
    <submittedName>
        <fullName evidence="4">1-aminocyclopropane-1-carboxylate deaminase/D-cysteine desulfhydrase</fullName>
    </submittedName>
</protein>
<evidence type="ECO:0000256" key="3">
    <source>
        <dbReference type="ARBA" id="ARBA00022898"/>
    </source>
</evidence>
<keyword evidence="3" id="KW-0663">Pyridoxal phosphate</keyword>
<proteinExistence type="inferred from homology"/>
<evidence type="ECO:0000313" key="4">
    <source>
        <dbReference type="EMBL" id="MDN3609653.1"/>
    </source>
</evidence>
<dbReference type="RefSeq" id="WP_170882975.1">
    <property type="nucleotide sequence ID" value="NZ_JABEYA020000007.1"/>
</dbReference>
<accession>A0ABT8BUA0</accession>
<dbReference type="PIRSF" id="PIRSF006278">
    <property type="entry name" value="ACCD_DCysDesulf"/>
    <property type="match status" value="1"/>
</dbReference>
<dbReference type="EMBL" id="JAUFQC010000001">
    <property type="protein sequence ID" value="MDN3609653.1"/>
    <property type="molecule type" value="Genomic_DNA"/>
</dbReference>